<dbReference type="RefSeq" id="WP_153971494.1">
    <property type="nucleotide sequence ID" value="NZ_JACRWE010000001.1"/>
</dbReference>
<protein>
    <submittedName>
        <fullName evidence="2">MBL fold metallo-hydrolase</fullName>
    </submittedName>
</protein>
<proteinExistence type="predicted"/>
<dbReference type="EMBL" id="JACRWE010000001">
    <property type="protein sequence ID" value="MBC5995296.1"/>
    <property type="molecule type" value="Genomic_DNA"/>
</dbReference>
<comment type="caution">
    <text evidence="2">The sequence shown here is derived from an EMBL/GenBank/DDBJ whole genome shotgun (WGS) entry which is preliminary data.</text>
</comment>
<reference evidence="2 3" key="1">
    <citation type="submission" date="2020-08" db="EMBL/GenBank/DDBJ databases">
        <authorList>
            <person name="Liu C."/>
            <person name="Sun Q."/>
        </authorList>
    </citation>
    <scope>NUCLEOTIDE SEQUENCE [LARGE SCALE GENOMIC DNA]</scope>
    <source>
        <strain evidence="2 3">NSJ-18</strain>
    </source>
</reference>
<dbReference type="InterPro" id="IPR050855">
    <property type="entry name" value="NDM-1-like"/>
</dbReference>
<dbReference type="PANTHER" id="PTHR42951">
    <property type="entry name" value="METALLO-BETA-LACTAMASE DOMAIN-CONTAINING"/>
    <property type="match status" value="1"/>
</dbReference>
<dbReference type="InterPro" id="IPR001279">
    <property type="entry name" value="Metallo-B-lactamas"/>
</dbReference>
<evidence type="ECO:0000313" key="3">
    <source>
        <dbReference type="Proteomes" id="UP000609849"/>
    </source>
</evidence>
<dbReference type="Pfam" id="PF00753">
    <property type="entry name" value="Lactamase_B"/>
    <property type="match status" value="1"/>
</dbReference>
<dbReference type="SMART" id="SM00849">
    <property type="entry name" value="Lactamase_B"/>
    <property type="match status" value="1"/>
</dbReference>
<dbReference type="PANTHER" id="PTHR42951:SF17">
    <property type="entry name" value="METALLO-BETA-LACTAMASE DOMAIN-CONTAINING PROTEIN"/>
    <property type="match status" value="1"/>
</dbReference>
<name>A0ABR7JK47_9FIRM</name>
<feature type="domain" description="Metallo-beta-lactamase" evidence="1">
    <location>
        <begin position="30"/>
        <end position="242"/>
    </location>
</feature>
<accession>A0ABR7JK47</accession>
<evidence type="ECO:0000313" key="2">
    <source>
        <dbReference type="EMBL" id="MBC5995296.1"/>
    </source>
</evidence>
<dbReference type="Gene3D" id="3.60.15.10">
    <property type="entry name" value="Ribonuclease Z/Hydroxyacylglutathione hydrolase-like"/>
    <property type="match status" value="1"/>
</dbReference>
<dbReference type="CDD" id="cd07721">
    <property type="entry name" value="yflN-like_MBL-fold"/>
    <property type="match status" value="1"/>
</dbReference>
<keyword evidence="3" id="KW-1185">Reference proteome</keyword>
<dbReference type="InterPro" id="IPR036866">
    <property type="entry name" value="RibonucZ/Hydroxyglut_hydro"/>
</dbReference>
<evidence type="ECO:0000259" key="1">
    <source>
        <dbReference type="SMART" id="SM00849"/>
    </source>
</evidence>
<sequence length="277" mass="30987">MGNKLLEAISHLADSYTQVTPDVLVLEFRIVNACIVSNLDGDENKWVLVDTGLESSDEFIIKCAKEKFGEETRPEAIILTHGHFDHIGAVKKLLEYWDVPVYIHELELPYVTGKKDYPLADPQVDEGLVAKMSITFPHTSIDLGDAVKPLPKDGTIPHMPGWKYIHTPGHCEGHISLFKEVGKILIAADAFCTIKQESFFSVLIQKLKISGPPKYLTTDWDLAKKSVEKIVQLKPKIAIPGHGKPLEGEDLKEHLDKLLENFDEIAKPDEGKFVDDK</sequence>
<organism evidence="2 3">
    <name type="scientific">Romboutsia faecis</name>
    <dbReference type="NCBI Taxonomy" id="2764597"/>
    <lineage>
        <taxon>Bacteria</taxon>
        <taxon>Bacillati</taxon>
        <taxon>Bacillota</taxon>
        <taxon>Clostridia</taxon>
        <taxon>Peptostreptococcales</taxon>
        <taxon>Peptostreptococcaceae</taxon>
        <taxon>Romboutsia</taxon>
    </lineage>
</organism>
<dbReference type="SUPFAM" id="SSF56281">
    <property type="entry name" value="Metallo-hydrolase/oxidoreductase"/>
    <property type="match status" value="1"/>
</dbReference>
<dbReference type="Proteomes" id="UP000609849">
    <property type="component" value="Unassembled WGS sequence"/>
</dbReference>
<gene>
    <name evidence="2" type="ORF">H8923_00865</name>
</gene>